<organism evidence="1 2">
    <name type="scientific">Arcicella aurantiaca</name>
    <dbReference type="NCBI Taxonomy" id="591202"/>
    <lineage>
        <taxon>Bacteria</taxon>
        <taxon>Pseudomonadati</taxon>
        <taxon>Bacteroidota</taxon>
        <taxon>Cytophagia</taxon>
        <taxon>Cytophagales</taxon>
        <taxon>Flectobacillaceae</taxon>
        <taxon>Arcicella</taxon>
    </lineage>
</organism>
<dbReference type="AlphaFoldDB" id="A0A316EE41"/>
<dbReference type="EMBL" id="QGGO01000005">
    <property type="protein sequence ID" value="PWK27876.1"/>
    <property type="molecule type" value="Genomic_DNA"/>
</dbReference>
<comment type="caution">
    <text evidence="1">The sequence shown here is derived from an EMBL/GenBank/DDBJ whole genome shotgun (WGS) entry which is preliminary data.</text>
</comment>
<keyword evidence="2" id="KW-1185">Reference proteome</keyword>
<protein>
    <submittedName>
        <fullName evidence="1">Uncharacterized protein</fullName>
    </submittedName>
</protein>
<evidence type="ECO:0000313" key="2">
    <source>
        <dbReference type="Proteomes" id="UP000245489"/>
    </source>
</evidence>
<reference evidence="1 2" key="1">
    <citation type="submission" date="2018-05" db="EMBL/GenBank/DDBJ databases">
        <title>Genomic Encyclopedia of Archaeal and Bacterial Type Strains, Phase II (KMG-II): from individual species to whole genera.</title>
        <authorList>
            <person name="Goeker M."/>
        </authorList>
    </citation>
    <scope>NUCLEOTIDE SEQUENCE [LARGE SCALE GENOMIC DNA]</scope>
    <source>
        <strain evidence="1 2">DSM 22214</strain>
    </source>
</reference>
<gene>
    <name evidence="1" type="ORF">LV89_01283</name>
</gene>
<name>A0A316EE41_9BACT</name>
<sequence length="54" mass="6243">METKIKSLFQLDRSNFTLDPSLSGKYEKALNSPDVIRMREELRVITSKVKGFPK</sequence>
<dbReference type="RefSeq" id="WP_158279528.1">
    <property type="nucleotide sequence ID" value="NZ_QGGO01000005.1"/>
</dbReference>
<evidence type="ECO:0000313" key="1">
    <source>
        <dbReference type="EMBL" id="PWK27876.1"/>
    </source>
</evidence>
<dbReference type="Proteomes" id="UP000245489">
    <property type="component" value="Unassembled WGS sequence"/>
</dbReference>
<proteinExistence type="predicted"/>
<accession>A0A316EE41</accession>